<dbReference type="AlphaFoldDB" id="A0A0R0CJ22"/>
<dbReference type="PATRIC" id="fig|405444.3.peg.3773"/>
<dbReference type="OrthoDB" id="5954142at2"/>
<dbReference type="STRING" id="405444.ABB26_05310"/>
<organism evidence="2 3">
    <name type="scientific">Stenotrophomonas humi</name>
    <dbReference type="NCBI Taxonomy" id="405444"/>
    <lineage>
        <taxon>Bacteria</taxon>
        <taxon>Pseudomonadati</taxon>
        <taxon>Pseudomonadota</taxon>
        <taxon>Gammaproteobacteria</taxon>
        <taxon>Lysobacterales</taxon>
        <taxon>Lysobacteraceae</taxon>
        <taxon>Stenotrophomonas</taxon>
    </lineage>
</organism>
<proteinExistence type="predicted"/>
<sequence length="160" mass="17190">MSKRRLPQRRNARGVITLEFAFLMMFGVLPLLLVTFTGVMVFAAQQSLALAAGEGARAALRYGDIPERRANACMAAARSMQWLLNFSRSTPSCSAANAPPITVSQPFACSSDGSVQCIRVIASYDHDAHPFLPGTGRLLGWSMGKSLSSTAVVQLDLGNR</sequence>
<dbReference type="RefSeq" id="WP_057632628.1">
    <property type="nucleotide sequence ID" value="NZ_LDJI01000009.1"/>
</dbReference>
<accession>A0A0R0CJ22</accession>
<dbReference type="EMBL" id="LDJI01000009">
    <property type="protein sequence ID" value="KRG65219.1"/>
    <property type="molecule type" value="Genomic_DNA"/>
</dbReference>
<comment type="caution">
    <text evidence="2">The sequence shown here is derived from an EMBL/GenBank/DDBJ whole genome shotgun (WGS) entry which is preliminary data.</text>
</comment>
<keyword evidence="1" id="KW-0472">Membrane</keyword>
<evidence type="ECO:0000256" key="1">
    <source>
        <dbReference type="SAM" id="Phobius"/>
    </source>
</evidence>
<keyword evidence="1" id="KW-0812">Transmembrane</keyword>
<keyword evidence="1" id="KW-1133">Transmembrane helix</keyword>
<evidence type="ECO:0000313" key="3">
    <source>
        <dbReference type="Proteomes" id="UP000050864"/>
    </source>
</evidence>
<protein>
    <submittedName>
        <fullName evidence="2">Pilus assembly protein TadE</fullName>
    </submittedName>
</protein>
<keyword evidence="3" id="KW-1185">Reference proteome</keyword>
<reference evidence="2 3" key="1">
    <citation type="submission" date="2015-05" db="EMBL/GenBank/DDBJ databases">
        <title>Genome sequencing and analysis of members of genus Stenotrophomonas.</title>
        <authorList>
            <person name="Patil P.P."/>
            <person name="Midha S."/>
            <person name="Patil P.B."/>
        </authorList>
    </citation>
    <scope>NUCLEOTIDE SEQUENCE [LARGE SCALE GENOMIC DNA]</scope>
    <source>
        <strain evidence="2 3">DSM 18929</strain>
    </source>
</reference>
<evidence type="ECO:0000313" key="2">
    <source>
        <dbReference type="EMBL" id="KRG65219.1"/>
    </source>
</evidence>
<gene>
    <name evidence="2" type="ORF">ABB26_05310</name>
</gene>
<dbReference type="Proteomes" id="UP000050864">
    <property type="component" value="Unassembled WGS sequence"/>
</dbReference>
<feature type="transmembrane region" description="Helical" evidence="1">
    <location>
        <begin position="20"/>
        <end position="44"/>
    </location>
</feature>
<name>A0A0R0CJ22_9GAMM</name>